<accession>A0A7K1LFY4</accession>
<comment type="caution">
    <text evidence="3">The sequence shown here is derived from an EMBL/GenBank/DDBJ whole genome shotgun (WGS) entry which is preliminary data.</text>
</comment>
<evidence type="ECO:0000313" key="3">
    <source>
        <dbReference type="EMBL" id="MUN54106.1"/>
    </source>
</evidence>
<dbReference type="EMBL" id="WOGT01000001">
    <property type="protein sequence ID" value="MUN54106.1"/>
    <property type="molecule type" value="Genomic_DNA"/>
</dbReference>
<gene>
    <name evidence="3" type="ORF">GMA10_02510</name>
</gene>
<dbReference type="Pfam" id="PF07690">
    <property type="entry name" value="MFS_1"/>
    <property type="match status" value="1"/>
</dbReference>
<evidence type="ECO:0000256" key="2">
    <source>
        <dbReference type="SAM" id="Phobius"/>
    </source>
</evidence>
<feature type="compositionally biased region" description="Basic and acidic residues" evidence="1">
    <location>
        <begin position="14"/>
        <end position="41"/>
    </location>
</feature>
<dbReference type="PANTHER" id="PTHR23542">
    <property type="match status" value="1"/>
</dbReference>
<proteinExistence type="predicted"/>
<dbReference type="GO" id="GO:0022857">
    <property type="term" value="F:transmembrane transporter activity"/>
    <property type="evidence" value="ECO:0007669"/>
    <property type="project" value="InterPro"/>
</dbReference>
<dbReference type="Proteomes" id="UP000462152">
    <property type="component" value="Unassembled WGS sequence"/>
</dbReference>
<feature type="transmembrane region" description="Helical" evidence="2">
    <location>
        <begin position="390"/>
        <end position="411"/>
    </location>
</feature>
<dbReference type="PANTHER" id="PTHR23542:SF1">
    <property type="entry name" value="MAJOR FACILITATOR SUPERFAMILY (MFS) PROFILE DOMAIN-CONTAINING PROTEIN"/>
    <property type="match status" value="1"/>
</dbReference>
<feature type="transmembrane region" description="Helical" evidence="2">
    <location>
        <begin position="118"/>
        <end position="136"/>
    </location>
</feature>
<dbReference type="AlphaFoldDB" id="A0A7K1LFY4"/>
<feature type="transmembrane region" description="Helical" evidence="2">
    <location>
        <begin position="356"/>
        <end position="378"/>
    </location>
</feature>
<keyword evidence="2" id="KW-1133">Transmembrane helix</keyword>
<protein>
    <submittedName>
        <fullName evidence="3">MFS transporter</fullName>
    </submittedName>
</protein>
<feature type="transmembrane region" description="Helical" evidence="2">
    <location>
        <begin position="191"/>
        <end position="216"/>
    </location>
</feature>
<evidence type="ECO:0000313" key="4">
    <source>
        <dbReference type="Proteomes" id="UP000462152"/>
    </source>
</evidence>
<dbReference type="Gene3D" id="1.20.1250.20">
    <property type="entry name" value="MFS general substrate transporter like domains"/>
    <property type="match status" value="1"/>
</dbReference>
<organism evidence="3 4">
    <name type="scientific">Rothia koreensis</name>
    <dbReference type="NCBI Taxonomy" id="592378"/>
    <lineage>
        <taxon>Bacteria</taxon>
        <taxon>Bacillati</taxon>
        <taxon>Actinomycetota</taxon>
        <taxon>Actinomycetes</taxon>
        <taxon>Micrococcales</taxon>
        <taxon>Micrococcaceae</taxon>
        <taxon>Rothia</taxon>
    </lineage>
</organism>
<evidence type="ECO:0000256" key="1">
    <source>
        <dbReference type="SAM" id="MobiDB-lite"/>
    </source>
</evidence>
<keyword evidence="2" id="KW-0472">Membrane</keyword>
<feature type="transmembrane region" description="Helical" evidence="2">
    <location>
        <begin position="222"/>
        <end position="241"/>
    </location>
</feature>
<feature type="transmembrane region" description="Helical" evidence="2">
    <location>
        <begin position="268"/>
        <end position="285"/>
    </location>
</feature>
<feature type="transmembrane region" description="Helical" evidence="2">
    <location>
        <begin position="305"/>
        <end position="324"/>
    </location>
</feature>
<dbReference type="SUPFAM" id="SSF103473">
    <property type="entry name" value="MFS general substrate transporter"/>
    <property type="match status" value="1"/>
</dbReference>
<feature type="transmembrane region" description="Helical" evidence="2">
    <location>
        <begin position="46"/>
        <end position="66"/>
    </location>
</feature>
<dbReference type="RefSeq" id="WP_129314188.1">
    <property type="nucleotide sequence ID" value="NZ_CP197643.1"/>
</dbReference>
<keyword evidence="2" id="KW-0812">Transmembrane</keyword>
<feature type="region of interest" description="Disordered" evidence="1">
    <location>
        <begin position="1"/>
        <end position="41"/>
    </location>
</feature>
<dbReference type="InterPro" id="IPR036259">
    <property type="entry name" value="MFS_trans_sf"/>
</dbReference>
<feature type="compositionally biased region" description="Pro residues" evidence="1">
    <location>
        <begin position="1"/>
        <end position="12"/>
    </location>
</feature>
<keyword evidence="4" id="KW-1185">Reference proteome</keyword>
<feature type="transmembrane region" description="Helical" evidence="2">
    <location>
        <begin position="86"/>
        <end position="106"/>
    </location>
</feature>
<feature type="transmembrane region" description="Helical" evidence="2">
    <location>
        <begin position="331"/>
        <end position="350"/>
    </location>
</feature>
<name>A0A7K1LFY4_9MICC</name>
<feature type="transmembrane region" description="Helical" evidence="2">
    <location>
        <begin position="423"/>
        <end position="443"/>
    </location>
</feature>
<dbReference type="InterPro" id="IPR011701">
    <property type="entry name" value="MFS"/>
</dbReference>
<sequence length="461" mass="48298">MSMPPVTGPQPQLPERDERRSANDRFSDDGQESGNKRPTESTMDRLRILTGLAGLGYLAISVIARLPVAMLPLGTLIMIVSWTDEILLGGFAAGAMALSMAVIVPIYGAIAEKIGQRLVLMFCVLSNIAAILWLISESVELQKPSGGSVTGLLSACIVTGATSAPVAALARIRWADESHRLADRSLLSSSLAFESVADVVAIALGAAVTGVASLLWHAHSTLLLVGAINLVSVSAFALTRLRHSAAPLPKPEPPSPEKQRDNAARRKLMWFPVVGMGTLGLLLGSMQSSLVSLSQNFDSVEGVGLLYAVLGLSSLVAAITANLLQVRTSTWGAWLFWACALTLVSLPASMPGSIPTMALALVFLGFVVGIALIVTDSVATAVTPNGTLDVVMASTFAALLSGTALGLVWGAVLGDSQGYNTALLLPVLSATAYLILGHTYGYLWRRYFESSILGGKHSAQP</sequence>
<feature type="transmembrane region" description="Helical" evidence="2">
    <location>
        <begin position="148"/>
        <end position="170"/>
    </location>
</feature>
<reference evidence="3 4" key="1">
    <citation type="submission" date="2019-12" db="EMBL/GenBank/DDBJ databases">
        <authorList>
            <person name="Li J."/>
            <person name="Shi Y."/>
            <person name="Xu G."/>
            <person name="Xiao D."/>
            <person name="Ran X."/>
        </authorList>
    </citation>
    <scope>NUCLEOTIDE SEQUENCE [LARGE SCALE GENOMIC DNA]</scope>
    <source>
        <strain evidence="3 4">JCM 15915</strain>
    </source>
</reference>
<dbReference type="OrthoDB" id="4966408at2"/>